<dbReference type="RefSeq" id="WP_273840753.1">
    <property type="nucleotide sequence ID" value="NZ_JAQQWT010000002.1"/>
</dbReference>
<dbReference type="InterPro" id="IPR003721">
    <property type="entry name" value="Pantoate_ligase"/>
</dbReference>
<dbReference type="PANTHER" id="PTHR21299:SF1">
    <property type="entry name" value="PANTOATE--BETA-ALANINE LIGASE"/>
    <property type="match status" value="1"/>
</dbReference>
<dbReference type="EC" id="6.3.2.1" evidence="9"/>
<dbReference type="Pfam" id="PF02569">
    <property type="entry name" value="Pantoate_ligase"/>
    <property type="match status" value="1"/>
</dbReference>
<dbReference type="EMBL" id="JBHLTR010000017">
    <property type="protein sequence ID" value="MFC0559913.1"/>
    <property type="molecule type" value="Genomic_DNA"/>
</dbReference>
<dbReference type="InterPro" id="IPR004821">
    <property type="entry name" value="Cyt_trans-like"/>
</dbReference>
<evidence type="ECO:0000256" key="3">
    <source>
        <dbReference type="ARBA" id="ARBA00022490"/>
    </source>
</evidence>
<protein>
    <recommendedName>
        <fullName evidence="9">Pantothenate synthetase</fullName>
        <shortName evidence="9">PS</shortName>
        <ecNumber evidence="9">6.3.2.1</ecNumber>
    </recommendedName>
    <alternativeName>
        <fullName evidence="9">Pantoate--beta-alanine ligase</fullName>
    </alternativeName>
    <alternativeName>
        <fullName evidence="9">Pantoate-activating enzyme</fullName>
    </alternativeName>
</protein>
<feature type="binding site" evidence="9">
    <location>
        <position position="61"/>
    </location>
    <ligand>
        <name>beta-alanine</name>
        <dbReference type="ChEBI" id="CHEBI:57966"/>
    </ligand>
</feature>
<feature type="binding site" evidence="9">
    <location>
        <position position="153"/>
    </location>
    <ligand>
        <name>(R)-pantoate</name>
        <dbReference type="ChEBI" id="CHEBI:15980"/>
    </ligand>
</feature>
<organism evidence="10 11">
    <name type="scientific">Halalkalibacter alkalisediminis</name>
    <dbReference type="NCBI Taxonomy" id="935616"/>
    <lineage>
        <taxon>Bacteria</taxon>
        <taxon>Bacillati</taxon>
        <taxon>Bacillota</taxon>
        <taxon>Bacilli</taxon>
        <taxon>Bacillales</taxon>
        <taxon>Bacillaceae</taxon>
        <taxon>Halalkalibacter</taxon>
    </lineage>
</organism>
<dbReference type="Proteomes" id="UP001589833">
    <property type="component" value="Unassembled WGS sequence"/>
</dbReference>
<accession>A0ABV6NID9</accession>
<feature type="binding site" evidence="9">
    <location>
        <begin position="147"/>
        <end position="150"/>
    </location>
    <ligand>
        <name>ATP</name>
        <dbReference type="ChEBI" id="CHEBI:30616"/>
    </ligand>
</feature>
<dbReference type="Gene3D" id="3.30.1300.10">
    <property type="entry name" value="Pantoate-beta-alanine ligase, C-terminal domain"/>
    <property type="match status" value="1"/>
</dbReference>
<feature type="binding site" evidence="9">
    <location>
        <begin position="30"/>
        <end position="37"/>
    </location>
    <ligand>
        <name>ATP</name>
        <dbReference type="ChEBI" id="CHEBI:30616"/>
    </ligand>
</feature>
<evidence type="ECO:0000256" key="6">
    <source>
        <dbReference type="ARBA" id="ARBA00022741"/>
    </source>
</evidence>
<dbReference type="Gene3D" id="3.40.50.620">
    <property type="entry name" value="HUPs"/>
    <property type="match status" value="1"/>
</dbReference>
<evidence type="ECO:0000256" key="7">
    <source>
        <dbReference type="ARBA" id="ARBA00022840"/>
    </source>
</evidence>
<keyword evidence="5 9" id="KW-0566">Pantothenate biosynthesis</keyword>
<feature type="binding site" evidence="9">
    <location>
        <position position="61"/>
    </location>
    <ligand>
        <name>(R)-pantoate</name>
        <dbReference type="ChEBI" id="CHEBI:15980"/>
    </ligand>
</feature>
<dbReference type="InterPro" id="IPR014729">
    <property type="entry name" value="Rossmann-like_a/b/a_fold"/>
</dbReference>
<evidence type="ECO:0000313" key="10">
    <source>
        <dbReference type="EMBL" id="MFC0559913.1"/>
    </source>
</evidence>
<evidence type="ECO:0000256" key="5">
    <source>
        <dbReference type="ARBA" id="ARBA00022655"/>
    </source>
</evidence>
<comment type="catalytic activity">
    <reaction evidence="8 9">
        <text>(R)-pantoate + beta-alanine + ATP = (R)-pantothenate + AMP + diphosphate + H(+)</text>
        <dbReference type="Rhea" id="RHEA:10912"/>
        <dbReference type="ChEBI" id="CHEBI:15378"/>
        <dbReference type="ChEBI" id="CHEBI:15980"/>
        <dbReference type="ChEBI" id="CHEBI:29032"/>
        <dbReference type="ChEBI" id="CHEBI:30616"/>
        <dbReference type="ChEBI" id="CHEBI:33019"/>
        <dbReference type="ChEBI" id="CHEBI:57966"/>
        <dbReference type="ChEBI" id="CHEBI:456215"/>
        <dbReference type="EC" id="6.3.2.1"/>
    </reaction>
</comment>
<dbReference type="CDD" id="cd00560">
    <property type="entry name" value="PanC"/>
    <property type="match status" value="1"/>
</dbReference>
<comment type="pathway">
    <text evidence="1 9">Cofactor biosynthesis; (R)-pantothenate biosynthesis; (R)-pantothenate from (R)-pantoate and beta-alanine: step 1/1.</text>
</comment>
<evidence type="ECO:0000256" key="1">
    <source>
        <dbReference type="ARBA" id="ARBA00004990"/>
    </source>
</evidence>
<dbReference type="InterPro" id="IPR042176">
    <property type="entry name" value="Pantoate_ligase_C"/>
</dbReference>
<feature type="binding site" evidence="9">
    <location>
        <begin position="184"/>
        <end position="187"/>
    </location>
    <ligand>
        <name>ATP</name>
        <dbReference type="ChEBI" id="CHEBI:30616"/>
    </ligand>
</feature>
<comment type="similarity">
    <text evidence="2 9">Belongs to the pantothenate synthetase family.</text>
</comment>
<dbReference type="NCBIfam" id="TIGR00125">
    <property type="entry name" value="cyt_tran_rel"/>
    <property type="match status" value="1"/>
</dbReference>
<evidence type="ECO:0000256" key="4">
    <source>
        <dbReference type="ARBA" id="ARBA00022598"/>
    </source>
</evidence>
<comment type="caution">
    <text evidence="10">The sequence shown here is derived from an EMBL/GenBank/DDBJ whole genome shotgun (WGS) entry which is preliminary data.</text>
</comment>
<comment type="subunit">
    <text evidence="9">Homodimer.</text>
</comment>
<name>A0ABV6NID9_9BACI</name>
<evidence type="ECO:0000256" key="9">
    <source>
        <dbReference type="HAMAP-Rule" id="MF_00158"/>
    </source>
</evidence>
<reference evidence="10 11" key="1">
    <citation type="submission" date="2024-09" db="EMBL/GenBank/DDBJ databases">
        <authorList>
            <person name="Sun Q."/>
            <person name="Mori K."/>
        </authorList>
    </citation>
    <scope>NUCLEOTIDE SEQUENCE [LARGE SCALE GENOMIC DNA]</scope>
    <source>
        <strain evidence="10 11">NCAIM B.02301</strain>
    </source>
</reference>
<evidence type="ECO:0000256" key="2">
    <source>
        <dbReference type="ARBA" id="ARBA00009256"/>
    </source>
</evidence>
<keyword evidence="3 9" id="KW-0963">Cytoplasm</keyword>
<feature type="active site" description="Proton donor" evidence="9">
    <location>
        <position position="37"/>
    </location>
</feature>
<feature type="binding site" evidence="9">
    <location>
        <position position="176"/>
    </location>
    <ligand>
        <name>ATP</name>
        <dbReference type="ChEBI" id="CHEBI:30616"/>
    </ligand>
</feature>
<sequence length="280" mass="31680">MKIIETIAQMRQEITIARKAGQTVGFVPTMGYLHEGHLSLIEAAKEKHDVVVVSIFVNPLQFGPNEDLERYPRDFERDERLAKHIGTDILFYPTVQEMYPETMPMTIHVTKGVEVLCGESRPGHFDGVATVVMKLFQIVQPDEAFFGQKDAQQIAVIMNMVSAFNLPLQIVACPTVREEDGLAKSSRNVYLSDQERQEAPLLYETLQFGAELIKSGEKKRDRVLDQMKARLDNGTGRLDYLTILSYPSLNETQTLHGAIIIAVAYFYQNARLIDNYILEA</sequence>
<dbReference type="SUPFAM" id="SSF52374">
    <property type="entry name" value="Nucleotidylyl transferase"/>
    <property type="match status" value="1"/>
</dbReference>
<proteinExistence type="inferred from homology"/>
<dbReference type="HAMAP" id="MF_00158">
    <property type="entry name" value="PanC"/>
    <property type="match status" value="1"/>
</dbReference>
<dbReference type="NCBIfam" id="TIGR00018">
    <property type="entry name" value="panC"/>
    <property type="match status" value="1"/>
</dbReference>
<keyword evidence="7 9" id="KW-0067">ATP-binding</keyword>
<comment type="function">
    <text evidence="9">Catalyzes the condensation of pantoate with beta-alanine in an ATP-dependent reaction via a pantoyl-adenylate intermediate.</text>
</comment>
<evidence type="ECO:0000256" key="8">
    <source>
        <dbReference type="ARBA" id="ARBA00048258"/>
    </source>
</evidence>
<keyword evidence="6 9" id="KW-0547">Nucleotide-binding</keyword>
<keyword evidence="4 9" id="KW-0436">Ligase</keyword>
<evidence type="ECO:0000313" key="11">
    <source>
        <dbReference type="Proteomes" id="UP001589833"/>
    </source>
</evidence>
<comment type="miscellaneous">
    <text evidence="9">The reaction proceeds by a bi uni uni bi ping pong mechanism.</text>
</comment>
<comment type="subcellular location">
    <subcellularLocation>
        <location evidence="9">Cytoplasm</location>
    </subcellularLocation>
</comment>
<keyword evidence="11" id="KW-1185">Reference proteome</keyword>
<dbReference type="GO" id="GO:0004592">
    <property type="term" value="F:pantoate-beta-alanine ligase activity"/>
    <property type="evidence" value="ECO:0007669"/>
    <property type="project" value="UniProtKB-EC"/>
</dbReference>
<dbReference type="PANTHER" id="PTHR21299">
    <property type="entry name" value="CYTIDYLATE KINASE/PANTOATE-BETA-ALANINE LIGASE"/>
    <property type="match status" value="1"/>
</dbReference>
<gene>
    <name evidence="9 10" type="primary">panC</name>
    <name evidence="10" type="ORF">ACFFH4_12710</name>
</gene>